<sequence>MRTTGLRAWWRKATGAKSKPSPAPTKAHYICSCVHLNAVAARRRTGVRSTTIVAPVTPLDLPTEFITEKRDTSVVGGRRVPFSPIQVARWRGRRKAMTIDSIAETKGDCTGAIVCPGCSAQARLSSSATVLEDSDDEDDY</sequence>
<dbReference type="AlphaFoldDB" id="A0A1V9Y541"/>
<reference evidence="1 2" key="1">
    <citation type="journal article" date="2014" name="Genome Biol. Evol.">
        <title>The secreted proteins of Achlya hypogyna and Thraustotheca clavata identify the ancestral oomycete secretome and reveal gene acquisitions by horizontal gene transfer.</title>
        <authorList>
            <person name="Misner I."/>
            <person name="Blouin N."/>
            <person name="Leonard G."/>
            <person name="Richards T.A."/>
            <person name="Lane C.E."/>
        </authorList>
    </citation>
    <scope>NUCLEOTIDE SEQUENCE [LARGE SCALE GENOMIC DNA]</scope>
    <source>
        <strain evidence="1 2">ATCC 48635</strain>
    </source>
</reference>
<accession>A0A1V9Y541</accession>
<dbReference type="EMBL" id="JNBR01002866">
    <property type="protein sequence ID" value="OQR80842.1"/>
    <property type="molecule type" value="Genomic_DNA"/>
</dbReference>
<evidence type="ECO:0000313" key="2">
    <source>
        <dbReference type="Proteomes" id="UP000243579"/>
    </source>
</evidence>
<evidence type="ECO:0000313" key="1">
    <source>
        <dbReference type="EMBL" id="OQR80842.1"/>
    </source>
</evidence>
<proteinExistence type="predicted"/>
<comment type="caution">
    <text evidence="1">The sequence shown here is derived from an EMBL/GenBank/DDBJ whole genome shotgun (WGS) entry which is preliminary data.</text>
</comment>
<protein>
    <submittedName>
        <fullName evidence="1">Uncharacterized protein</fullName>
    </submittedName>
</protein>
<keyword evidence="2" id="KW-1185">Reference proteome</keyword>
<dbReference type="Proteomes" id="UP000243579">
    <property type="component" value="Unassembled WGS sequence"/>
</dbReference>
<name>A0A1V9Y541_ACHHY</name>
<gene>
    <name evidence="1" type="ORF">ACHHYP_17120</name>
</gene>
<organism evidence="1 2">
    <name type="scientific">Achlya hypogyna</name>
    <name type="common">Oomycete</name>
    <name type="synonym">Protoachlya hypogyna</name>
    <dbReference type="NCBI Taxonomy" id="1202772"/>
    <lineage>
        <taxon>Eukaryota</taxon>
        <taxon>Sar</taxon>
        <taxon>Stramenopiles</taxon>
        <taxon>Oomycota</taxon>
        <taxon>Saprolegniomycetes</taxon>
        <taxon>Saprolegniales</taxon>
        <taxon>Achlyaceae</taxon>
        <taxon>Achlya</taxon>
    </lineage>
</organism>
<dbReference type="OrthoDB" id="10336159at2759"/>